<proteinExistence type="predicted"/>
<accession>A0ABP9AA31</accession>
<name>A0ABP9AA31_9ACTN</name>
<comment type="caution">
    <text evidence="1">The sequence shown here is derived from an EMBL/GenBank/DDBJ whole genome shotgun (WGS) entry which is preliminary data.</text>
</comment>
<sequence length="74" mass="7995">MTLPAAGPEPGSYAVDLRSGRVGRVMAYLGPDAYLRPLGGGREWECPPGELKAASFSELLRARVRERNAQGRLP</sequence>
<evidence type="ECO:0000313" key="1">
    <source>
        <dbReference type="EMBL" id="GAA4777032.1"/>
    </source>
</evidence>
<dbReference type="RefSeq" id="WP_256524176.1">
    <property type="nucleotide sequence ID" value="NZ_BAABJV010000005.1"/>
</dbReference>
<dbReference type="EMBL" id="BAABJV010000005">
    <property type="protein sequence ID" value="GAA4777032.1"/>
    <property type="molecule type" value="Genomic_DNA"/>
</dbReference>
<reference evidence="2" key="1">
    <citation type="journal article" date="2019" name="Int. J. Syst. Evol. Microbiol.">
        <title>The Global Catalogue of Microorganisms (GCM) 10K type strain sequencing project: providing services to taxonomists for standard genome sequencing and annotation.</title>
        <authorList>
            <consortium name="The Broad Institute Genomics Platform"/>
            <consortium name="The Broad Institute Genome Sequencing Center for Infectious Disease"/>
            <person name="Wu L."/>
            <person name="Ma J."/>
        </authorList>
    </citation>
    <scope>NUCLEOTIDE SEQUENCE [LARGE SCALE GENOMIC DNA]</scope>
    <source>
        <strain evidence="2">JCM 18324</strain>
    </source>
</reference>
<evidence type="ECO:0008006" key="3">
    <source>
        <dbReference type="Google" id="ProtNLM"/>
    </source>
</evidence>
<protein>
    <recommendedName>
        <fullName evidence="3">Secreted protein</fullName>
    </recommendedName>
</protein>
<gene>
    <name evidence="1" type="ORF">GCM10023329_27380</name>
</gene>
<dbReference type="Proteomes" id="UP001501147">
    <property type="component" value="Unassembled WGS sequence"/>
</dbReference>
<keyword evidence="2" id="KW-1185">Reference proteome</keyword>
<evidence type="ECO:0000313" key="2">
    <source>
        <dbReference type="Proteomes" id="UP001501147"/>
    </source>
</evidence>
<organism evidence="1 2">
    <name type="scientific">Streptomyces sanyensis</name>
    <dbReference type="NCBI Taxonomy" id="568869"/>
    <lineage>
        <taxon>Bacteria</taxon>
        <taxon>Bacillati</taxon>
        <taxon>Actinomycetota</taxon>
        <taxon>Actinomycetes</taxon>
        <taxon>Kitasatosporales</taxon>
        <taxon>Streptomycetaceae</taxon>
        <taxon>Streptomyces</taxon>
    </lineage>
</organism>